<evidence type="ECO:0000313" key="1">
    <source>
        <dbReference type="EMBL" id="GGH85139.1"/>
    </source>
</evidence>
<gene>
    <name evidence="1" type="ORF">GCM10011495_18680</name>
</gene>
<keyword evidence="2" id="KW-1185">Reference proteome</keyword>
<dbReference type="RefSeq" id="WP_188561799.1">
    <property type="nucleotide sequence ID" value="NZ_BMGY01000014.1"/>
</dbReference>
<accession>A0ABQ2A2Y2</accession>
<comment type="caution">
    <text evidence="1">The sequence shown here is derived from an EMBL/GenBank/DDBJ whole genome shotgun (WGS) entry which is preliminary data.</text>
</comment>
<sequence>MALGYTGNLESRRAGDLQVLKNGPDAATGRLFYVDNSSLRNTADLLYTNNELAGGSLTVKGAVLARRQIRRWLPAGYCAMRWLNEPAAVMSRTM</sequence>
<dbReference type="EMBL" id="BMGY01000014">
    <property type="protein sequence ID" value="GGH85139.1"/>
    <property type="molecule type" value="Genomic_DNA"/>
</dbReference>
<evidence type="ECO:0000313" key="2">
    <source>
        <dbReference type="Proteomes" id="UP000637774"/>
    </source>
</evidence>
<protein>
    <submittedName>
        <fullName evidence="1">Uncharacterized protein</fullName>
    </submittedName>
</protein>
<name>A0ABQ2A2Y2_9BACT</name>
<organism evidence="1 2">
    <name type="scientific">Hymenobacter frigidus</name>
    <dbReference type="NCBI Taxonomy" id="1524095"/>
    <lineage>
        <taxon>Bacteria</taxon>
        <taxon>Pseudomonadati</taxon>
        <taxon>Bacteroidota</taxon>
        <taxon>Cytophagia</taxon>
        <taxon>Cytophagales</taxon>
        <taxon>Hymenobacteraceae</taxon>
        <taxon>Hymenobacter</taxon>
    </lineage>
</organism>
<reference evidence="2" key="1">
    <citation type="journal article" date="2019" name="Int. J. Syst. Evol. Microbiol.">
        <title>The Global Catalogue of Microorganisms (GCM) 10K type strain sequencing project: providing services to taxonomists for standard genome sequencing and annotation.</title>
        <authorList>
            <consortium name="The Broad Institute Genomics Platform"/>
            <consortium name="The Broad Institute Genome Sequencing Center for Infectious Disease"/>
            <person name="Wu L."/>
            <person name="Ma J."/>
        </authorList>
    </citation>
    <scope>NUCLEOTIDE SEQUENCE [LARGE SCALE GENOMIC DNA]</scope>
    <source>
        <strain evidence="2">CGMCC 1.14966</strain>
    </source>
</reference>
<dbReference type="Proteomes" id="UP000637774">
    <property type="component" value="Unassembled WGS sequence"/>
</dbReference>
<proteinExistence type="predicted"/>